<evidence type="ECO:0000259" key="1">
    <source>
        <dbReference type="Pfam" id="PF10074"/>
    </source>
</evidence>
<accession>A0A176Z889</accession>
<dbReference type="Proteomes" id="UP000077173">
    <property type="component" value="Unassembled WGS sequence"/>
</dbReference>
<comment type="caution">
    <text evidence="2">The sequence shown here is derived from an EMBL/GenBank/DDBJ whole genome shotgun (WGS) entry which is preliminary data.</text>
</comment>
<proteinExistence type="predicted"/>
<keyword evidence="3" id="KW-1185">Reference proteome</keyword>
<dbReference type="EMBL" id="LSEF01000049">
    <property type="protein sequence ID" value="OAF16929.1"/>
    <property type="molecule type" value="Genomic_DNA"/>
</dbReference>
<evidence type="ECO:0000313" key="2">
    <source>
        <dbReference type="EMBL" id="OAF16929.1"/>
    </source>
</evidence>
<name>A0A176Z889_9BRAD</name>
<gene>
    <name evidence="2" type="ORF">AXW67_00205</name>
</gene>
<dbReference type="Pfam" id="PF10074">
    <property type="entry name" value="RovC_DNA-bd"/>
    <property type="match status" value="1"/>
</dbReference>
<dbReference type="InterPro" id="IPR018754">
    <property type="entry name" value="RovC-like_DNA-bd"/>
</dbReference>
<evidence type="ECO:0000313" key="3">
    <source>
        <dbReference type="Proteomes" id="UP000077173"/>
    </source>
</evidence>
<organism evidence="2 3">
    <name type="scientific">Bradyrhizobium neotropicale</name>
    <dbReference type="NCBI Taxonomy" id="1497615"/>
    <lineage>
        <taxon>Bacteria</taxon>
        <taxon>Pseudomonadati</taxon>
        <taxon>Pseudomonadota</taxon>
        <taxon>Alphaproteobacteria</taxon>
        <taxon>Hyphomicrobiales</taxon>
        <taxon>Nitrobacteraceae</taxon>
        <taxon>Bradyrhizobium</taxon>
    </lineage>
</organism>
<protein>
    <recommendedName>
        <fullName evidence="1">T6SS Transcription factor RovC-like DNA binding domain-containing protein</fullName>
    </recommendedName>
</protein>
<dbReference type="AlphaFoldDB" id="A0A176Z889"/>
<reference evidence="2 3" key="1">
    <citation type="submission" date="2016-02" db="EMBL/GenBank/DDBJ databases">
        <title>Draft genome sequence of the strain BR 10247T Bradyrhizobium neotropicale isolated from nodules of Centrolobium paraense.</title>
        <authorList>
            <person name="Simoes-Araujo J.L."/>
            <person name="Barauna A.C."/>
            <person name="Silva K."/>
            <person name="Zilli J.E."/>
        </authorList>
    </citation>
    <scope>NUCLEOTIDE SEQUENCE [LARGE SCALE GENOMIC DNA]</scope>
    <source>
        <strain evidence="2 3">BR 10247</strain>
    </source>
</reference>
<sequence length="184" mass="20684">MFWAPEALPSVVPFARASASESAAPTLDLVLADLASGAIRQADDGWHAVLRIDGAQHHLWFREEPQCATSYAVELLLDADFEIRVHAAYRLWRAINGQPPGPPFQPFSAQRRERLRFVLRALDGHSSGASYRAIAEALFGRKRISERVWKTHELRSRTIRLVQAGLELIHGGYRALLRPPSRKD</sequence>
<feature type="domain" description="T6SS Transcription factor RovC-like DNA binding" evidence="1">
    <location>
        <begin position="77"/>
        <end position="178"/>
    </location>
</feature>